<evidence type="ECO:0000256" key="1">
    <source>
        <dbReference type="ARBA" id="ARBA00006484"/>
    </source>
</evidence>
<dbReference type="NCBIfam" id="NF005559">
    <property type="entry name" value="PRK07231.1"/>
    <property type="match status" value="1"/>
</dbReference>
<dbReference type="AlphaFoldDB" id="A0A0E1VWQ8"/>
<evidence type="ECO:0000256" key="2">
    <source>
        <dbReference type="ARBA" id="ARBA00023002"/>
    </source>
</evidence>
<feature type="domain" description="Ketoreductase" evidence="3">
    <location>
        <begin position="16"/>
        <end position="205"/>
    </location>
</feature>
<dbReference type="PROSITE" id="PS00061">
    <property type="entry name" value="ADH_SHORT"/>
    <property type="match status" value="1"/>
</dbReference>
<dbReference type="InterPro" id="IPR036291">
    <property type="entry name" value="NAD(P)-bd_dom_sf"/>
</dbReference>
<dbReference type="PRINTS" id="PR00080">
    <property type="entry name" value="SDRFAMILY"/>
</dbReference>
<dbReference type="SUPFAM" id="SSF51735">
    <property type="entry name" value="NAD(P)-binding Rossmann-fold domains"/>
    <property type="match status" value="1"/>
</dbReference>
<dbReference type="SMART" id="SM00822">
    <property type="entry name" value="PKS_KR"/>
    <property type="match status" value="1"/>
</dbReference>
<dbReference type="FunFam" id="3.40.50.720:FF:000084">
    <property type="entry name" value="Short-chain dehydrogenase reductase"/>
    <property type="match status" value="1"/>
</dbReference>
<dbReference type="HOGENOM" id="CLU_010194_1_0_4"/>
<dbReference type="Proteomes" id="UP000001812">
    <property type="component" value="Chromosome II"/>
</dbReference>
<dbReference type="InterPro" id="IPR051122">
    <property type="entry name" value="SDR_DHRS6-like"/>
</dbReference>
<sequence>MFMTKTKHLAPRLAGKRAFITGAAGGLGRAIARRMAEQGAQVFLTDIVDAAVLEAFAAELNDTAGERIAWAAVQDVADEAQWASRLSQAADAMGGLSVLVHNAGVGSFGAIGQIARDEWRRVMAINVESIVLGTKHALPYLEAGAPASIVNISSVAAFKQEPDYTAYNASKAAVASLTKSIAVDCARRQTEVRCNSIHPSFIMTGIVAPIVRLVGEKEAARKLARGVPMRRLGEPDDVAHAAVYLASDESRYVTGAELVIDGGMCAV</sequence>
<keyword evidence="2" id="KW-0560">Oxidoreductase</keyword>
<gene>
    <name evidence="4" type="ORF">BURPS1710A_A1792</name>
</gene>
<protein>
    <submittedName>
        <fullName evidence="4">Oxidoreductase, short chain dehydrogenase/reductase family</fullName>
    </submittedName>
</protein>
<dbReference type="PANTHER" id="PTHR43477">
    <property type="entry name" value="DIHYDROANTICAPSIN 7-DEHYDROGENASE"/>
    <property type="match status" value="1"/>
</dbReference>
<dbReference type="GO" id="GO:0016491">
    <property type="term" value="F:oxidoreductase activity"/>
    <property type="evidence" value="ECO:0007669"/>
    <property type="project" value="UniProtKB-KW"/>
</dbReference>
<dbReference type="PANTHER" id="PTHR43477:SF1">
    <property type="entry name" value="DIHYDROANTICAPSIN 7-DEHYDROGENASE"/>
    <property type="match status" value="1"/>
</dbReference>
<dbReference type="InterPro" id="IPR020904">
    <property type="entry name" value="Sc_DH/Rdtase_CS"/>
</dbReference>
<evidence type="ECO:0000313" key="4">
    <source>
        <dbReference type="EMBL" id="EET04604.1"/>
    </source>
</evidence>
<dbReference type="Pfam" id="PF13561">
    <property type="entry name" value="adh_short_C2"/>
    <property type="match status" value="1"/>
</dbReference>
<name>A0A0E1VWQ8_BURPE</name>
<dbReference type="EMBL" id="CM000833">
    <property type="protein sequence ID" value="EET04604.1"/>
    <property type="molecule type" value="Genomic_DNA"/>
</dbReference>
<dbReference type="PRINTS" id="PR00081">
    <property type="entry name" value="GDHRDH"/>
</dbReference>
<organism evidence="4">
    <name type="scientific">Burkholderia pseudomallei 1710a</name>
    <dbReference type="NCBI Taxonomy" id="320371"/>
    <lineage>
        <taxon>Bacteria</taxon>
        <taxon>Pseudomonadati</taxon>
        <taxon>Pseudomonadota</taxon>
        <taxon>Betaproteobacteria</taxon>
        <taxon>Burkholderiales</taxon>
        <taxon>Burkholderiaceae</taxon>
        <taxon>Burkholderia</taxon>
        <taxon>pseudomallei group</taxon>
    </lineage>
</organism>
<comment type="similarity">
    <text evidence="1">Belongs to the short-chain dehydrogenases/reductases (SDR) family.</text>
</comment>
<dbReference type="Gene3D" id="3.40.50.720">
    <property type="entry name" value="NAD(P)-binding Rossmann-like Domain"/>
    <property type="match status" value="1"/>
</dbReference>
<dbReference type="InterPro" id="IPR002347">
    <property type="entry name" value="SDR_fam"/>
</dbReference>
<proteinExistence type="inferred from homology"/>
<accession>A0A0E1VWQ8</accession>
<evidence type="ECO:0000259" key="3">
    <source>
        <dbReference type="SMART" id="SM00822"/>
    </source>
</evidence>
<reference evidence="4" key="1">
    <citation type="submission" date="2009-05" db="EMBL/GenBank/DDBJ databases">
        <authorList>
            <person name="Harkins D.M."/>
            <person name="DeShazer D."/>
            <person name="Woods D.E."/>
            <person name="Brinkac L.M."/>
            <person name="Brown K.A."/>
            <person name="Hung G.C."/>
            <person name="Tuanyok A."/>
            <person name="Zhang B."/>
            <person name="Nierman W.C."/>
        </authorList>
    </citation>
    <scope>NUCLEOTIDE SEQUENCE [LARGE SCALE GENOMIC DNA]</scope>
    <source>
        <strain evidence="4">1710a</strain>
    </source>
</reference>
<dbReference type="NCBIfam" id="NF005473">
    <property type="entry name" value="PRK07069.1"/>
    <property type="match status" value="1"/>
</dbReference>
<dbReference type="InterPro" id="IPR057326">
    <property type="entry name" value="KR_dom"/>
</dbReference>